<organism evidence="3 4">
    <name type="scientific">candidate division WS6 bacterium GW2011_GWE1_34_7</name>
    <dbReference type="NCBI Taxonomy" id="1619093"/>
    <lineage>
        <taxon>Bacteria</taxon>
        <taxon>Candidatus Dojkabacteria</taxon>
    </lineage>
</organism>
<dbReference type="Proteomes" id="UP000033866">
    <property type="component" value="Unassembled WGS sequence"/>
</dbReference>
<accession>A0A0G0EBR2</accession>
<evidence type="ECO:0000313" key="3">
    <source>
        <dbReference type="EMBL" id="KKP64862.1"/>
    </source>
</evidence>
<protein>
    <submittedName>
        <fullName evidence="3">Uncharacterized protein</fullName>
    </submittedName>
</protein>
<feature type="region of interest" description="Disordered" evidence="1">
    <location>
        <begin position="110"/>
        <end position="129"/>
    </location>
</feature>
<comment type="caution">
    <text evidence="3">The sequence shown here is derived from an EMBL/GenBank/DDBJ whole genome shotgun (WGS) entry which is preliminary data.</text>
</comment>
<dbReference type="EMBL" id="LBPV01000038">
    <property type="protein sequence ID" value="KKP64862.1"/>
    <property type="molecule type" value="Genomic_DNA"/>
</dbReference>
<proteinExistence type="predicted"/>
<gene>
    <name evidence="3" type="ORF">UR61_C0038G0007</name>
</gene>
<name>A0A0G0EBR2_9BACT</name>
<evidence type="ECO:0000256" key="2">
    <source>
        <dbReference type="SAM" id="SignalP"/>
    </source>
</evidence>
<reference evidence="3 4" key="1">
    <citation type="journal article" date="2015" name="Nature">
        <title>rRNA introns, odd ribosomes, and small enigmatic genomes across a large radiation of phyla.</title>
        <authorList>
            <person name="Brown C.T."/>
            <person name="Hug L.A."/>
            <person name="Thomas B.C."/>
            <person name="Sharon I."/>
            <person name="Castelle C.J."/>
            <person name="Singh A."/>
            <person name="Wilkins M.J."/>
            <person name="Williams K.H."/>
            <person name="Banfield J.F."/>
        </authorList>
    </citation>
    <scope>NUCLEOTIDE SEQUENCE [LARGE SCALE GENOMIC DNA]</scope>
</reference>
<dbReference type="AlphaFoldDB" id="A0A0G0EBR2"/>
<feature type="signal peptide" evidence="2">
    <location>
        <begin position="1"/>
        <end position="28"/>
    </location>
</feature>
<sequence>MKNTVLAIGVLAVALLGVIAFTTKDADAYQGDYTQVGPNHTQEREAEMEKIFESKDYEAWVEIMTQDGRKPGVLNKIDTQAEFELFVEARELALDGKTDEANAIRAELGLGQGSRNGGGQGNGMGNCNR</sequence>
<keyword evidence="2" id="KW-0732">Signal</keyword>
<feature type="chain" id="PRO_5002531937" evidence="2">
    <location>
        <begin position="29"/>
        <end position="129"/>
    </location>
</feature>
<evidence type="ECO:0000256" key="1">
    <source>
        <dbReference type="SAM" id="MobiDB-lite"/>
    </source>
</evidence>
<evidence type="ECO:0000313" key="4">
    <source>
        <dbReference type="Proteomes" id="UP000033866"/>
    </source>
</evidence>